<keyword evidence="1" id="KW-0812">Transmembrane</keyword>
<feature type="transmembrane region" description="Helical" evidence="1">
    <location>
        <begin position="218"/>
        <end position="248"/>
    </location>
</feature>
<feature type="transmembrane region" description="Helical" evidence="1">
    <location>
        <begin position="120"/>
        <end position="141"/>
    </location>
</feature>
<keyword evidence="1" id="KW-1133">Transmembrane helix</keyword>
<accession>A0ABT8M691</accession>
<sequence length="321" mass="34816">MAEDIFAFDTLDETLKRTKDLLWPVRWGVWLRLAVIAFFVGGGFSSPNFNYSTPAPQGMPGISPDMLPLVVGAVALIIVLALVFGFISATVQFVFVDCLTTGEFTLARFFRERLGKGARLFLFQAALVLLLILILAAVFLAGFGGAAFGVPNFLAIIGAILLLLPVILVFALILGLTIDFVVPIMIRDDCGVLAGWRRLWPAMASQAWQTVAYVVVRVILNIVAAIILFILLLIALVIIAIPFVLAALALYSTGIPEPDWIAANLPAIIALTALFLIIYIPVSLLIQVPFVAFFRHYSLLVLGRLAPAYDLVRPPSPPAAE</sequence>
<dbReference type="Proteomes" id="UP001168338">
    <property type="component" value="Unassembled WGS sequence"/>
</dbReference>
<reference evidence="2" key="1">
    <citation type="submission" date="2019-05" db="EMBL/GenBank/DDBJ databases">
        <title>Methanoculleus sp. FWC-SCC1, a methanogenic archaeon isolated from deep marine cold seep.</title>
        <authorList>
            <person name="Chen Y.-W."/>
            <person name="Chen S.-C."/>
            <person name="Teng N.-H."/>
            <person name="Lai M.-C."/>
        </authorList>
    </citation>
    <scope>NUCLEOTIDE SEQUENCE</scope>
    <source>
        <strain evidence="2">FWC-SCC1</strain>
    </source>
</reference>
<evidence type="ECO:0008006" key="4">
    <source>
        <dbReference type="Google" id="ProtNLM"/>
    </source>
</evidence>
<feature type="transmembrane region" description="Helical" evidence="1">
    <location>
        <begin position="27"/>
        <end position="46"/>
    </location>
</feature>
<feature type="transmembrane region" description="Helical" evidence="1">
    <location>
        <begin position="153"/>
        <end position="178"/>
    </location>
</feature>
<dbReference type="EMBL" id="VCYH01000001">
    <property type="protein sequence ID" value="MDN7023456.1"/>
    <property type="molecule type" value="Genomic_DNA"/>
</dbReference>
<feature type="transmembrane region" description="Helical" evidence="1">
    <location>
        <begin position="66"/>
        <end position="99"/>
    </location>
</feature>
<dbReference type="InterPro" id="IPR055966">
    <property type="entry name" value="DUF7544"/>
</dbReference>
<proteinExistence type="predicted"/>
<dbReference type="Pfam" id="PF24400">
    <property type="entry name" value="DUF7544"/>
    <property type="match status" value="1"/>
</dbReference>
<comment type="caution">
    <text evidence="2">The sequence shown here is derived from an EMBL/GenBank/DDBJ whole genome shotgun (WGS) entry which is preliminary data.</text>
</comment>
<gene>
    <name evidence="2" type="ORF">FGU65_00830</name>
</gene>
<organism evidence="2 3">
    <name type="scientific">Methanoculleus frigidifontis</name>
    <dbReference type="NCBI Taxonomy" id="2584085"/>
    <lineage>
        <taxon>Archaea</taxon>
        <taxon>Methanobacteriati</taxon>
        <taxon>Methanobacteriota</taxon>
        <taxon>Stenosarchaea group</taxon>
        <taxon>Methanomicrobia</taxon>
        <taxon>Methanomicrobiales</taxon>
        <taxon>Methanomicrobiaceae</taxon>
        <taxon>Methanoculleus</taxon>
    </lineage>
</organism>
<evidence type="ECO:0000313" key="2">
    <source>
        <dbReference type="EMBL" id="MDN7023456.1"/>
    </source>
</evidence>
<name>A0ABT8M691_9EURY</name>
<keyword evidence="1" id="KW-0472">Membrane</keyword>
<evidence type="ECO:0000256" key="1">
    <source>
        <dbReference type="SAM" id="Phobius"/>
    </source>
</evidence>
<protein>
    <recommendedName>
        <fullName evidence="4">Glycerophosphoryl diester phosphodiesterase membrane domain-containing protein</fullName>
    </recommendedName>
</protein>
<feature type="transmembrane region" description="Helical" evidence="1">
    <location>
        <begin position="268"/>
        <end position="294"/>
    </location>
</feature>
<keyword evidence="3" id="KW-1185">Reference proteome</keyword>
<dbReference type="RefSeq" id="WP_301662501.1">
    <property type="nucleotide sequence ID" value="NZ_VCYH01000001.1"/>
</dbReference>
<evidence type="ECO:0000313" key="3">
    <source>
        <dbReference type="Proteomes" id="UP001168338"/>
    </source>
</evidence>